<keyword evidence="2" id="KW-0378">Hydrolase</keyword>
<comment type="caution">
    <text evidence="2">The sequence shown here is derived from an EMBL/GenBank/DDBJ whole genome shotgun (WGS) entry which is preliminary data.</text>
</comment>
<dbReference type="Proteomes" id="UP000576969">
    <property type="component" value="Unassembled WGS sequence"/>
</dbReference>
<dbReference type="InterPro" id="IPR029058">
    <property type="entry name" value="AB_hydrolase_fold"/>
</dbReference>
<dbReference type="InterPro" id="IPR000073">
    <property type="entry name" value="AB_hydrolase_1"/>
</dbReference>
<gene>
    <name evidence="2" type="ORF">BJ991_000824</name>
</gene>
<dbReference type="Pfam" id="PF00561">
    <property type="entry name" value="Abhydrolase_1"/>
    <property type="match status" value="1"/>
</dbReference>
<accession>A0A7Y9GLR0</accession>
<dbReference type="EC" id="3.1.1.24" evidence="2"/>
<dbReference type="RefSeq" id="WP_179487703.1">
    <property type="nucleotide sequence ID" value="NZ_JACCBV010000001.1"/>
</dbReference>
<reference evidence="2 3" key="1">
    <citation type="submission" date="2020-07" db="EMBL/GenBank/DDBJ databases">
        <title>Sequencing the genomes of 1000 actinobacteria strains.</title>
        <authorList>
            <person name="Klenk H.-P."/>
        </authorList>
    </citation>
    <scope>NUCLEOTIDE SEQUENCE [LARGE SCALE GENOMIC DNA]</scope>
    <source>
        <strain evidence="2 3">DSM 24662</strain>
    </source>
</reference>
<protein>
    <submittedName>
        <fullName evidence="2">3-oxoadipate enol-lactonase</fullName>
        <ecNumber evidence="2">3.1.1.24</ecNumber>
    </submittedName>
</protein>
<feature type="domain" description="AB hydrolase-1" evidence="1">
    <location>
        <begin position="24"/>
        <end position="251"/>
    </location>
</feature>
<name>A0A7Y9GLR0_9MICO</name>
<dbReference type="EMBL" id="JACCBV010000001">
    <property type="protein sequence ID" value="NYE18796.1"/>
    <property type="molecule type" value="Genomic_DNA"/>
</dbReference>
<evidence type="ECO:0000313" key="3">
    <source>
        <dbReference type="Proteomes" id="UP000576969"/>
    </source>
</evidence>
<evidence type="ECO:0000313" key="2">
    <source>
        <dbReference type="EMBL" id="NYE18796.1"/>
    </source>
</evidence>
<dbReference type="Gene3D" id="3.40.50.1820">
    <property type="entry name" value="alpha/beta hydrolase"/>
    <property type="match status" value="1"/>
</dbReference>
<sequence>MDAAIETVELPSFTTQVSRAGAGPTLVLIQGLGTDHRAWNPIVEHMAPYVHCVSFDNRGVGKASPVGDGTTIEDLADDAAALIESLDDGPVHVAGVSLGGGIAMRVASRHPHLVRSLSLHSTAARPDPRLLSMLEFRRSLLEKGVAGDFLRSFVAMWAWSPEGMSLAALPEGSTEIDSLELEEYAQHLRVAREQWMTDDELAKITAPTLITVGSEDILTTPRHAQDLYRGISGAELVTIEDGGHAYYSENPGLFASLQLGWVLRHS</sequence>
<dbReference type="PANTHER" id="PTHR43433:SF5">
    <property type="entry name" value="AB HYDROLASE-1 DOMAIN-CONTAINING PROTEIN"/>
    <property type="match status" value="1"/>
</dbReference>
<organism evidence="2 3">
    <name type="scientific">Microbacterium immunditiarum</name>
    <dbReference type="NCBI Taxonomy" id="337480"/>
    <lineage>
        <taxon>Bacteria</taxon>
        <taxon>Bacillati</taxon>
        <taxon>Actinomycetota</taxon>
        <taxon>Actinomycetes</taxon>
        <taxon>Micrococcales</taxon>
        <taxon>Microbacteriaceae</taxon>
        <taxon>Microbacterium</taxon>
    </lineage>
</organism>
<dbReference type="SUPFAM" id="SSF53474">
    <property type="entry name" value="alpha/beta-Hydrolases"/>
    <property type="match status" value="1"/>
</dbReference>
<dbReference type="AlphaFoldDB" id="A0A7Y9GLR0"/>
<dbReference type="GO" id="GO:0047570">
    <property type="term" value="F:3-oxoadipate enol-lactonase activity"/>
    <property type="evidence" value="ECO:0007669"/>
    <property type="project" value="UniProtKB-EC"/>
</dbReference>
<evidence type="ECO:0000259" key="1">
    <source>
        <dbReference type="Pfam" id="PF00561"/>
    </source>
</evidence>
<dbReference type="PANTHER" id="PTHR43433">
    <property type="entry name" value="HYDROLASE, ALPHA/BETA FOLD FAMILY PROTEIN"/>
    <property type="match status" value="1"/>
</dbReference>
<keyword evidence="3" id="KW-1185">Reference proteome</keyword>
<dbReference type="InterPro" id="IPR050471">
    <property type="entry name" value="AB_hydrolase"/>
</dbReference>
<proteinExistence type="predicted"/>